<reference evidence="3 4" key="1">
    <citation type="submission" date="2018-06" db="EMBL/GenBank/DDBJ databases">
        <title>A transcriptomic atlas of mushroom development highlights an independent origin of complex multicellularity.</title>
        <authorList>
            <consortium name="DOE Joint Genome Institute"/>
            <person name="Krizsan K."/>
            <person name="Almasi E."/>
            <person name="Merenyi Z."/>
            <person name="Sahu N."/>
            <person name="Viragh M."/>
            <person name="Koszo T."/>
            <person name="Mondo S."/>
            <person name="Kiss B."/>
            <person name="Balint B."/>
            <person name="Kues U."/>
            <person name="Barry K."/>
            <person name="Hegedus J.C."/>
            <person name="Henrissat B."/>
            <person name="Johnson J."/>
            <person name="Lipzen A."/>
            <person name="Ohm R."/>
            <person name="Nagy I."/>
            <person name="Pangilinan J."/>
            <person name="Yan J."/>
            <person name="Xiong Y."/>
            <person name="Grigoriev I.V."/>
            <person name="Hibbett D.S."/>
            <person name="Nagy L.G."/>
        </authorList>
    </citation>
    <scope>NUCLEOTIDE SEQUENCE [LARGE SCALE GENOMIC DNA]</scope>
    <source>
        <strain evidence="3 4">SZMC22713</strain>
    </source>
</reference>
<dbReference type="InterPro" id="IPR040976">
    <property type="entry name" value="Pkinase_fungal"/>
</dbReference>
<keyword evidence="4" id="KW-1185">Reference proteome</keyword>
<feature type="compositionally biased region" description="Low complexity" evidence="1">
    <location>
        <begin position="1"/>
        <end position="26"/>
    </location>
</feature>
<dbReference type="VEuPathDB" id="FungiDB:BD410DRAFT_808163"/>
<feature type="region of interest" description="Disordered" evidence="1">
    <location>
        <begin position="1"/>
        <end position="35"/>
    </location>
</feature>
<dbReference type="OrthoDB" id="5584477at2759"/>
<accession>A0A4Y7PPC1</accession>
<feature type="region of interest" description="Disordered" evidence="1">
    <location>
        <begin position="331"/>
        <end position="386"/>
    </location>
</feature>
<dbReference type="EMBL" id="ML170244">
    <property type="protein sequence ID" value="TDL16419.1"/>
    <property type="molecule type" value="Genomic_DNA"/>
</dbReference>
<evidence type="ECO:0000259" key="2">
    <source>
        <dbReference type="Pfam" id="PF17667"/>
    </source>
</evidence>
<evidence type="ECO:0000313" key="4">
    <source>
        <dbReference type="Proteomes" id="UP000294933"/>
    </source>
</evidence>
<sequence length="815" mass="91652">MSTSASKPSSSVSKPSSETPKKPSSAQAKHSNARAQQDLKTVTMSELHDAIFESASLLGTIFPLPPNVQAALEGHDFQADAVISSTLASLRDCTPERAAYEPIVRLFNHILSILDHLHLSDRRHLVFKKYDKAMADKADGQGPQKPDVLATEKGDAKKLRHGWNEVLAAVEVKNQWWELLSQANTYGRSMLELQARWYSLCIACNQKDMTVRFCFYTRSGLFLTPPLSLERDILQIAQGLHGLDMCVDDVRFGLDPCQRIVNGRHYVYLPSLGRKTGEGKWWEEKEMLCRRACIRGRATHVMALTPFSPSKPAGDVMAEFANLSLNPRGSRVNGHYRIPRPSPEPARSSDRRKKPKPPSQTATDSLSALNPSLEQPPNLDSDQCPSQMTAYASDDMESILADHPEEFRDWQIISTPESDTDADTDSSESDWSLVSVNRRKVTHSNASHDTPSSSVESSVSEIILKDSWPLKDRAKNETRMFADVQGHHGIPEVVGSIVTDHKLDIFTNLSDVRRCEVLRDVYEESDQLEVEERSHVRFMCLTRGRSLTSVIADPKKCVKALLDAMIGHLNLHLKGWRHRDVSYANILVRDILQPRIHLQTRTHDFIRSLDFLEPYLEDCLGFIIDGDLAIKVGDMRKMARHRSGTLPFMSIRVLDKWHDVCLLQTSIDDLESGLWVLVWTALHAPECPTLREESWIKQLSSDSPDNVRFGKRDIEASFLEGDLQQEDISAPLQALSPLVTAWFKIANEARVELNTFFRANQDLLPPPMGAAAVDSNPIPSPVEVRRAGFDAALEEMCKKYYTKYLKVAVEFIQTS</sequence>
<gene>
    <name evidence="3" type="ORF">BD410DRAFT_808163</name>
</gene>
<dbReference type="AlphaFoldDB" id="A0A4Y7PPC1"/>
<dbReference type="Proteomes" id="UP000294933">
    <property type="component" value="Unassembled WGS sequence"/>
</dbReference>
<dbReference type="Pfam" id="PF17667">
    <property type="entry name" value="Pkinase_fungal"/>
    <property type="match status" value="2"/>
</dbReference>
<name>A0A4Y7PPC1_9AGAM</name>
<dbReference type="PANTHER" id="PTHR38248:SF2">
    <property type="entry name" value="FUNK1 11"/>
    <property type="match status" value="1"/>
</dbReference>
<organism evidence="3 4">
    <name type="scientific">Rickenella mellea</name>
    <dbReference type="NCBI Taxonomy" id="50990"/>
    <lineage>
        <taxon>Eukaryota</taxon>
        <taxon>Fungi</taxon>
        <taxon>Dikarya</taxon>
        <taxon>Basidiomycota</taxon>
        <taxon>Agaricomycotina</taxon>
        <taxon>Agaricomycetes</taxon>
        <taxon>Hymenochaetales</taxon>
        <taxon>Rickenellaceae</taxon>
        <taxon>Rickenella</taxon>
    </lineage>
</organism>
<protein>
    <recommendedName>
        <fullName evidence="2">Fungal-type protein kinase domain-containing protein</fullName>
    </recommendedName>
</protein>
<feature type="domain" description="Fungal-type protein kinase" evidence="2">
    <location>
        <begin position="146"/>
        <end position="301"/>
    </location>
</feature>
<dbReference type="PANTHER" id="PTHR38248">
    <property type="entry name" value="FUNK1 6"/>
    <property type="match status" value="1"/>
</dbReference>
<evidence type="ECO:0000256" key="1">
    <source>
        <dbReference type="SAM" id="MobiDB-lite"/>
    </source>
</evidence>
<evidence type="ECO:0000313" key="3">
    <source>
        <dbReference type="EMBL" id="TDL16419.1"/>
    </source>
</evidence>
<feature type="domain" description="Fungal-type protein kinase" evidence="2">
    <location>
        <begin position="459"/>
        <end position="680"/>
    </location>
</feature>
<dbReference type="InterPro" id="IPR011009">
    <property type="entry name" value="Kinase-like_dom_sf"/>
</dbReference>
<proteinExistence type="predicted"/>
<feature type="compositionally biased region" description="Polar residues" evidence="1">
    <location>
        <begin position="359"/>
        <end position="386"/>
    </location>
</feature>
<dbReference type="SUPFAM" id="SSF56112">
    <property type="entry name" value="Protein kinase-like (PK-like)"/>
    <property type="match status" value="1"/>
</dbReference>